<accession>A0ACC0UY69</accession>
<dbReference type="EMBL" id="CM047945">
    <property type="protein sequence ID" value="KAI9898468.1"/>
    <property type="molecule type" value="Genomic_DNA"/>
</dbReference>
<keyword evidence="2" id="KW-1185">Reference proteome</keyword>
<reference evidence="1" key="1">
    <citation type="submission" date="2022-10" db="EMBL/GenBank/DDBJ databases">
        <title>Complete Genome of Trichothecium roseum strain YXFP-22015, a Plant Pathogen Isolated from Citrus.</title>
        <authorList>
            <person name="Wang Y."/>
            <person name="Zhu L."/>
        </authorList>
    </citation>
    <scope>NUCLEOTIDE SEQUENCE</scope>
    <source>
        <strain evidence="1">YXFP-22015</strain>
    </source>
</reference>
<protein>
    <submittedName>
        <fullName evidence="1">Uncharacterized protein</fullName>
    </submittedName>
</protein>
<sequence>MFAKTFALASLASMASAHILMTNPVPYGASSLSNSPLDASGSDFPCKQRTGVYELEGASNSYAQGSTQQLEFKGTAVHGGGSCQVVVSQDLEPNKGSTWKVIKSIEGGCPAKDASGNLGDSADAAVPYKYQFTIPKDMAAGEYTLAWTWFNKVGNREMYMNCAPLTVTGSKGDASFFDSLPDMFVANIENGCKVPDSKDVLFPNPGDDVEKLNGATQAFAPPEGQCGPTGGNPSPTSAPEQPEDPAPVPTTPPQEPAPAPTSNPGGGVFISVTIPATAPEVPAPTSAPEQPEQPEEPAPEQPPATGGYEVGSACTDEGAWNCIEGGSFQRCASGTWSATIPLSAGVTCNAGKSTDFSMAAAPIKRFMRRALRI</sequence>
<evidence type="ECO:0000313" key="2">
    <source>
        <dbReference type="Proteomes" id="UP001163324"/>
    </source>
</evidence>
<name>A0ACC0UY69_9HYPO</name>
<evidence type="ECO:0000313" key="1">
    <source>
        <dbReference type="EMBL" id="KAI9898468.1"/>
    </source>
</evidence>
<organism evidence="1 2">
    <name type="scientific">Trichothecium roseum</name>
    <dbReference type="NCBI Taxonomy" id="47278"/>
    <lineage>
        <taxon>Eukaryota</taxon>
        <taxon>Fungi</taxon>
        <taxon>Dikarya</taxon>
        <taxon>Ascomycota</taxon>
        <taxon>Pezizomycotina</taxon>
        <taxon>Sordariomycetes</taxon>
        <taxon>Hypocreomycetidae</taxon>
        <taxon>Hypocreales</taxon>
        <taxon>Hypocreales incertae sedis</taxon>
        <taxon>Trichothecium</taxon>
    </lineage>
</organism>
<dbReference type="Proteomes" id="UP001163324">
    <property type="component" value="Chromosome 6"/>
</dbReference>
<proteinExistence type="predicted"/>
<comment type="caution">
    <text evidence="1">The sequence shown here is derived from an EMBL/GenBank/DDBJ whole genome shotgun (WGS) entry which is preliminary data.</text>
</comment>
<gene>
    <name evidence="1" type="ORF">N3K66_006828</name>
</gene>